<feature type="region of interest" description="Disordered" evidence="4">
    <location>
        <begin position="227"/>
        <end position="252"/>
    </location>
</feature>
<dbReference type="GO" id="GO:0007018">
    <property type="term" value="P:microtubule-based movement"/>
    <property type="evidence" value="ECO:0000318"/>
    <property type="project" value="GO_Central"/>
</dbReference>
<keyword evidence="1 3" id="KW-0547">Nucleotide-binding</keyword>
<dbReference type="GO" id="GO:0003777">
    <property type="term" value="F:microtubule motor activity"/>
    <property type="evidence" value="ECO:0000318"/>
    <property type="project" value="GO_Central"/>
</dbReference>
<comment type="similarity">
    <text evidence="3">Belongs to the TRAFAC class myosin-kinesin ATPase superfamily. Kinesin family.</text>
</comment>
<dbReference type="SMART" id="SM00129">
    <property type="entry name" value="KISc"/>
    <property type="match status" value="1"/>
</dbReference>
<dbReference type="Pfam" id="PF00225">
    <property type="entry name" value="Kinesin"/>
    <property type="match status" value="1"/>
</dbReference>
<dbReference type="PRINTS" id="PR00380">
    <property type="entry name" value="KINESINHEAVY"/>
</dbReference>
<evidence type="ECO:0000256" key="1">
    <source>
        <dbReference type="ARBA" id="ARBA00022741"/>
    </source>
</evidence>
<evidence type="ECO:0000313" key="6">
    <source>
        <dbReference type="EMBL" id="EFX89779.1"/>
    </source>
</evidence>
<dbReference type="InterPro" id="IPR027417">
    <property type="entry name" value="P-loop_NTPase"/>
</dbReference>
<dbReference type="SUPFAM" id="SSF52540">
    <property type="entry name" value="P-loop containing nucleoside triphosphate hydrolases"/>
    <property type="match status" value="1"/>
</dbReference>
<dbReference type="EMBL" id="GL732524">
    <property type="protein sequence ID" value="EFX89779.1"/>
    <property type="molecule type" value="Genomic_DNA"/>
</dbReference>
<dbReference type="HOGENOM" id="CLU_001485_2_1_1"/>
<keyword evidence="7" id="KW-1185">Reference proteome</keyword>
<feature type="domain" description="Kinesin motor" evidence="5">
    <location>
        <begin position="1"/>
        <end position="306"/>
    </location>
</feature>
<keyword evidence="3" id="KW-0505">Motor protein</keyword>
<dbReference type="InParanoid" id="E9FSQ8"/>
<gene>
    <name evidence="6" type="ORF">DAPPUDRAFT_40249</name>
</gene>
<dbReference type="GO" id="GO:0005524">
    <property type="term" value="F:ATP binding"/>
    <property type="evidence" value="ECO:0007669"/>
    <property type="project" value="UniProtKB-UniRule"/>
</dbReference>
<dbReference type="PANTHER" id="PTHR47117:SF1">
    <property type="entry name" value="STAR-RELATED LIPID TRANSFER PROTEIN 9"/>
    <property type="match status" value="1"/>
</dbReference>
<dbReference type="KEGG" id="dpx:DAPPUDRAFT_40249"/>
<dbReference type="GO" id="GO:0008017">
    <property type="term" value="F:microtubule binding"/>
    <property type="evidence" value="ECO:0000318"/>
    <property type="project" value="GO_Central"/>
</dbReference>
<dbReference type="OrthoDB" id="3176171at2759"/>
<dbReference type="PANTHER" id="PTHR47117">
    <property type="entry name" value="STAR-RELATED LIPID TRANSFER PROTEIN 9"/>
    <property type="match status" value="1"/>
</dbReference>
<reference evidence="6 7" key="1">
    <citation type="journal article" date="2011" name="Science">
        <title>The ecoresponsive genome of Daphnia pulex.</title>
        <authorList>
            <person name="Colbourne J.K."/>
            <person name="Pfrender M.E."/>
            <person name="Gilbert D."/>
            <person name="Thomas W.K."/>
            <person name="Tucker A."/>
            <person name="Oakley T.H."/>
            <person name="Tokishita S."/>
            <person name="Aerts A."/>
            <person name="Arnold G.J."/>
            <person name="Basu M.K."/>
            <person name="Bauer D.J."/>
            <person name="Caceres C.E."/>
            <person name="Carmel L."/>
            <person name="Casola C."/>
            <person name="Choi J.H."/>
            <person name="Detter J.C."/>
            <person name="Dong Q."/>
            <person name="Dusheyko S."/>
            <person name="Eads B.D."/>
            <person name="Frohlich T."/>
            <person name="Geiler-Samerotte K.A."/>
            <person name="Gerlach D."/>
            <person name="Hatcher P."/>
            <person name="Jogdeo S."/>
            <person name="Krijgsveld J."/>
            <person name="Kriventseva E.V."/>
            <person name="Kultz D."/>
            <person name="Laforsch C."/>
            <person name="Lindquist E."/>
            <person name="Lopez J."/>
            <person name="Manak J.R."/>
            <person name="Muller J."/>
            <person name="Pangilinan J."/>
            <person name="Patwardhan R.P."/>
            <person name="Pitluck S."/>
            <person name="Pritham E.J."/>
            <person name="Rechtsteiner A."/>
            <person name="Rho M."/>
            <person name="Rogozin I.B."/>
            <person name="Sakarya O."/>
            <person name="Salamov A."/>
            <person name="Schaack S."/>
            <person name="Shapiro H."/>
            <person name="Shiga Y."/>
            <person name="Skalitzky C."/>
            <person name="Smith Z."/>
            <person name="Souvorov A."/>
            <person name="Sung W."/>
            <person name="Tang Z."/>
            <person name="Tsuchiya D."/>
            <person name="Tu H."/>
            <person name="Vos H."/>
            <person name="Wang M."/>
            <person name="Wolf Y.I."/>
            <person name="Yamagata H."/>
            <person name="Yamada T."/>
            <person name="Ye Y."/>
            <person name="Shaw J.R."/>
            <person name="Andrews J."/>
            <person name="Crease T.J."/>
            <person name="Tang H."/>
            <person name="Lucas S.M."/>
            <person name="Robertson H.M."/>
            <person name="Bork P."/>
            <person name="Koonin E.V."/>
            <person name="Zdobnov E.M."/>
            <person name="Grigoriev I.V."/>
            <person name="Lynch M."/>
            <person name="Boore J.L."/>
        </authorList>
    </citation>
    <scope>NUCLEOTIDE SEQUENCE [LARGE SCALE GENOMIC DNA]</scope>
</reference>
<evidence type="ECO:0000256" key="4">
    <source>
        <dbReference type="SAM" id="MobiDB-lite"/>
    </source>
</evidence>
<accession>E9FSQ8</accession>
<dbReference type="GO" id="GO:0005871">
    <property type="term" value="C:kinesin complex"/>
    <property type="evidence" value="ECO:0000318"/>
    <property type="project" value="GO_Central"/>
</dbReference>
<dbReference type="OMA" id="CPSANIA"/>
<dbReference type="Proteomes" id="UP000000305">
    <property type="component" value="Unassembled WGS sequence"/>
</dbReference>
<dbReference type="PROSITE" id="PS50067">
    <property type="entry name" value="KINESIN_MOTOR_2"/>
    <property type="match status" value="1"/>
</dbReference>
<dbReference type="InterPro" id="IPR001752">
    <property type="entry name" value="Kinesin_motor_dom"/>
</dbReference>
<evidence type="ECO:0000259" key="5">
    <source>
        <dbReference type="PROSITE" id="PS50067"/>
    </source>
</evidence>
<dbReference type="eggNOG" id="KOG0241">
    <property type="taxonomic scope" value="Eukaryota"/>
</dbReference>
<sequence length="344" mass="37744">KKSRQFAFDYCFQSTDGSSCPSANIANQEKVFEVLGKPVLDSLFEGYNACVLAYGQSGTGKTYTMLGTTSEPGLAPRLCAAIFDRKTTEDNCLKSHESSFRIDVSFMEIYNEKVRDLLEEKSSTQNTAQLKVREHPKLGPYVQGLSRHAVNDAATALKLLNEGIQRRSSAATYKNGHSSRSHAVFTVQCTAACVVNDGLPRETIAKLHLVDLAGRCVIMGSISSLNISSSSTSSSNTTSAQTTPLTSPRRSRTPFIPYRDSVLTWILKDSLGGNSKTFVVAAISPSARAFKETLNTLRFAQRAKHIVNQPVVNEEASVKLIRHLKEEVSRLRALFSQSVCNFFV</sequence>
<keyword evidence="2 3" id="KW-0067">ATP-binding</keyword>
<dbReference type="GO" id="GO:0005737">
    <property type="term" value="C:cytoplasm"/>
    <property type="evidence" value="ECO:0000318"/>
    <property type="project" value="GO_Central"/>
</dbReference>
<dbReference type="Gene3D" id="3.40.850.10">
    <property type="entry name" value="Kinesin motor domain"/>
    <property type="match status" value="1"/>
</dbReference>
<dbReference type="GO" id="GO:0016887">
    <property type="term" value="F:ATP hydrolysis activity"/>
    <property type="evidence" value="ECO:0000318"/>
    <property type="project" value="GO_Central"/>
</dbReference>
<proteinExistence type="inferred from homology"/>
<organism evidence="6 7">
    <name type="scientific">Daphnia pulex</name>
    <name type="common">Water flea</name>
    <dbReference type="NCBI Taxonomy" id="6669"/>
    <lineage>
        <taxon>Eukaryota</taxon>
        <taxon>Metazoa</taxon>
        <taxon>Ecdysozoa</taxon>
        <taxon>Arthropoda</taxon>
        <taxon>Crustacea</taxon>
        <taxon>Branchiopoda</taxon>
        <taxon>Diplostraca</taxon>
        <taxon>Cladocera</taxon>
        <taxon>Anomopoda</taxon>
        <taxon>Daphniidae</taxon>
        <taxon>Daphnia</taxon>
    </lineage>
</organism>
<feature type="non-terminal residue" evidence="6">
    <location>
        <position position="344"/>
    </location>
</feature>
<dbReference type="AlphaFoldDB" id="E9FSQ8"/>
<evidence type="ECO:0000256" key="2">
    <source>
        <dbReference type="ARBA" id="ARBA00022840"/>
    </source>
</evidence>
<name>E9FSQ8_DAPPU</name>
<dbReference type="STRING" id="6669.E9FSQ8"/>
<dbReference type="GO" id="GO:0005874">
    <property type="term" value="C:microtubule"/>
    <property type="evidence" value="ECO:0000318"/>
    <property type="project" value="GO_Central"/>
</dbReference>
<feature type="binding site" evidence="3">
    <location>
        <begin position="55"/>
        <end position="62"/>
    </location>
    <ligand>
        <name>ATP</name>
        <dbReference type="ChEBI" id="CHEBI:30616"/>
    </ligand>
</feature>
<evidence type="ECO:0000256" key="3">
    <source>
        <dbReference type="PROSITE-ProRule" id="PRU00283"/>
    </source>
</evidence>
<protein>
    <recommendedName>
        <fullName evidence="5">Kinesin motor domain-containing protein</fullName>
    </recommendedName>
</protein>
<evidence type="ECO:0000313" key="7">
    <source>
        <dbReference type="Proteomes" id="UP000000305"/>
    </source>
</evidence>
<dbReference type="InterPro" id="IPR036961">
    <property type="entry name" value="Kinesin_motor_dom_sf"/>
</dbReference>
<feature type="compositionally biased region" description="Low complexity" evidence="4">
    <location>
        <begin position="227"/>
        <end position="248"/>
    </location>
</feature>